<feature type="compositionally biased region" description="Low complexity" evidence="1">
    <location>
        <begin position="169"/>
        <end position="179"/>
    </location>
</feature>
<keyword evidence="3" id="KW-1185">Reference proteome</keyword>
<organism evidence="2 3">
    <name type="scientific">Coniochaeta ligniaria NRRL 30616</name>
    <dbReference type="NCBI Taxonomy" id="1408157"/>
    <lineage>
        <taxon>Eukaryota</taxon>
        <taxon>Fungi</taxon>
        <taxon>Dikarya</taxon>
        <taxon>Ascomycota</taxon>
        <taxon>Pezizomycotina</taxon>
        <taxon>Sordariomycetes</taxon>
        <taxon>Sordariomycetidae</taxon>
        <taxon>Coniochaetales</taxon>
        <taxon>Coniochaetaceae</taxon>
        <taxon>Coniochaeta</taxon>
    </lineage>
</organism>
<name>A0A1J7I988_9PEZI</name>
<dbReference type="InParanoid" id="A0A1J7I988"/>
<evidence type="ECO:0000256" key="1">
    <source>
        <dbReference type="SAM" id="MobiDB-lite"/>
    </source>
</evidence>
<feature type="region of interest" description="Disordered" evidence="1">
    <location>
        <begin position="1"/>
        <end position="132"/>
    </location>
</feature>
<evidence type="ECO:0000313" key="2">
    <source>
        <dbReference type="EMBL" id="OIW24207.1"/>
    </source>
</evidence>
<accession>A0A1J7I988</accession>
<dbReference type="AlphaFoldDB" id="A0A1J7I988"/>
<feature type="compositionally biased region" description="Low complexity" evidence="1">
    <location>
        <begin position="77"/>
        <end position="94"/>
    </location>
</feature>
<feature type="compositionally biased region" description="Polar residues" evidence="1">
    <location>
        <begin position="35"/>
        <end position="44"/>
    </location>
</feature>
<feature type="compositionally biased region" description="Polar residues" evidence="1">
    <location>
        <begin position="17"/>
        <end position="26"/>
    </location>
</feature>
<reference evidence="2 3" key="1">
    <citation type="submission" date="2016-10" db="EMBL/GenBank/DDBJ databases">
        <title>Draft genome sequence of Coniochaeta ligniaria NRRL30616, a lignocellulolytic fungus for bioabatement of inhibitors in plant biomass hydrolysates.</title>
        <authorList>
            <consortium name="DOE Joint Genome Institute"/>
            <person name="Jimenez D.J."/>
            <person name="Hector R.E."/>
            <person name="Riley R."/>
            <person name="Sun H."/>
            <person name="Grigoriev I.V."/>
            <person name="Van Elsas J.D."/>
            <person name="Nichols N.N."/>
        </authorList>
    </citation>
    <scope>NUCLEOTIDE SEQUENCE [LARGE SCALE GENOMIC DNA]</scope>
    <source>
        <strain evidence="2 3">NRRL 30616</strain>
    </source>
</reference>
<feature type="compositionally biased region" description="Pro residues" evidence="1">
    <location>
        <begin position="184"/>
        <end position="202"/>
    </location>
</feature>
<evidence type="ECO:0000313" key="3">
    <source>
        <dbReference type="Proteomes" id="UP000182658"/>
    </source>
</evidence>
<dbReference type="EMBL" id="KV875104">
    <property type="protein sequence ID" value="OIW24207.1"/>
    <property type="molecule type" value="Genomic_DNA"/>
</dbReference>
<feature type="compositionally biased region" description="Low complexity" evidence="1">
    <location>
        <begin position="111"/>
        <end position="129"/>
    </location>
</feature>
<sequence length="539" mass="57075">MPDQPPNSRVRYPTLPPLSSHTTAATSDEHGAADTTATADNPQQPHRGRLVDRLQRTRGGAAALTPPRSLRRRSHPHLGAAAAAGPSHGVGAVVQPRRPIQQPREAPVSGTHPSDATSHTATAAAATPARGVTPEILGHWPRCRSADASRQSLSVDPFCDVDVAATDTPAAAPNTPVAPGHWPRTPPQRPSASPPPRPPSPSTPHHQTKPKSRRRRCCCLPIPLPCLSCPSLILLPLLFSTLSLLLLILLIHLSHPPSAPQPPPCVPPEQVKQPTCAPPLIHSLSLPTAASRARYISGLAQTVSVSPSLRQALVGTGLRLPDAEMGMARVQVTMRGLEGVEELVRGMIGTLEGVEGNLTRVVGGLEQERQGVRERGRGLLGLGIRKDGRGIGGAGPGQGWRGLGEMVLRWVADPLGARGREVRAEVERAKQVVKETVQGRREVRERKGELVRRLRGEVEAVCGRVRGKGGLGEVHGQGGVFWDMPAEVRELVAAWWMWCEVMGDVVGEVGDGEGEGPAEVVLGGLVGQLEGLGDREGAG</sequence>
<dbReference type="Proteomes" id="UP000182658">
    <property type="component" value="Unassembled WGS sequence"/>
</dbReference>
<proteinExistence type="predicted"/>
<protein>
    <submittedName>
        <fullName evidence="2">Uncharacterized protein</fullName>
    </submittedName>
</protein>
<feature type="region of interest" description="Disordered" evidence="1">
    <location>
        <begin position="169"/>
        <end position="210"/>
    </location>
</feature>
<gene>
    <name evidence="2" type="ORF">CONLIGDRAFT_718677</name>
</gene>